<dbReference type="Proteomes" id="UP000015102">
    <property type="component" value="Unassembled WGS sequence"/>
</dbReference>
<dbReference type="EMBL" id="CAQQ02389793">
    <property type="status" value="NOT_ANNOTATED_CDS"/>
    <property type="molecule type" value="Genomic_DNA"/>
</dbReference>
<dbReference type="AlphaFoldDB" id="T1GRP0"/>
<reference evidence="1" key="2">
    <citation type="submission" date="2015-06" db="UniProtKB">
        <authorList>
            <consortium name="EnsemblMetazoa"/>
        </authorList>
    </citation>
    <scope>IDENTIFICATION</scope>
</reference>
<sequence>MANRYSSSKSNDCKPQQLTAIGNRLLDWFSKLEYIHDENELNRFCLVNIAPPYPHISRNTLPVGNPYILHALSTRFIHLVLEQSRTLSPAGLLE</sequence>
<reference evidence="2" key="1">
    <citation type="submission" date="2013-02" db="EMBL/GenBank/DDBJ databases">
        <authorList>
            <person name="Hughes D."/>
        </authorList>
    </citation>
    <scope>NUCLEOTIDE SEQUENCE</scope>
    <source>
        <strain>Durham</strain>
        <strain evidence="2">NC isolate 2 -- Noor lab</strain>
    </source>
</reference>
<dbReference type="EMBL" id="CAQQ02389792">
    <property type="status" value="NOT_ANNOTATED_CDS"/>
    <property type="molecule type" value="Genomic_DNA"/>
</dbReference>
<accession>T1GRP0</accession>
<evidence type="ECO:0000313" key="1">
    <source>
        <dbReference type="EnsemblMetazoa" id="MESCA006327-PA"/>
    </source>
</evidence>
<organism evidence="1 2">
    <name type="scientific">Megaselia scalaris</name>
    <name type="common">Humpbacked fly</name>
    <name type="synonym">Phora scalaris</name>
    <dbReference type="NCBI Taxonomy" id="36166"/>
    <lineage>
        <taxon>Eukaryota</taxon>
        <taxon>Metazoa</taxon>
        <taxon>Ecdysozoa</taxon>
        <taxon>Arthropoda</taxon>
        <taxon>Hexapoda</taxon>
        <taxon>Insecta</taxon>
        <taxon>Pterygota</taxon>
        <taxon>Neoptera</taxon>
        <taxon>Endopterygota</taxon>
        <taxon>Diptera</taxon>
        <taxon>Brachycera</taxon>
        <taxon>Muscomorpha</taxon>
        <taxon>Platypezoidea</taxon>
        <taxon>Phoridae</taxon>
        <taxon>Megaseliini</taxon>
        <taxon>Megaselia</taxon>
    </lineage>
</organism>
<dbReference type="EnsemblMetazoa" id="MESCA006327-RA">
    <property type="protein sequence ID" value="MESCA006327-PA"/>
    <property type="gene ID" value="MESCA006327"/>
</dbReference>
<dbReference type="HOGENOM" id="CLU_2388708_0_0_1"/>
<protein>
    <submittedName>
        <fullName evidence="1">Uncharacterized protein</fullName>
    </submittedName>
</protein>
<evidence type="ECO:0000313" key="2">
    <source>
        <dbReference type="Proteomes" id="UP000015102"/>
    </source>
</evidence>
<keyword evidence="2" id="KW-1185">Reference proteome</keyword>
<name>T1GRP0_MEGSC</name>
<proteinExistence type="predicted"/>